<reference evidence="8 9" key="1">
    <citation type="journal article" date="2016" name="Proc. Natl. Acad. Sci. U.S.A.">
        <title>Comparative genomics of biotechnologically important yeasts.</title>
        <authorList>
            <person name="Riley R."/>
            <person name="Haridas S."/>
            <person name="Wolfe K.H."/>
            <person name="Lopes M.R."/>
            <person name="Hittinger C.T."/>
            <person name="Goeker M."/>
            <person name="Salamov A.A."/>
            <person name="Wisecaver J.H."/>
            <person name="Long T.M."/>
            <person name="Calvey C.H."/>
            <person name="Aerts A.L."/>
            <person name="Barry K.W."/>
            <person name="Choi C."/>
            <person name="Clum A."/>
            <person name="Coughlan A.Y."/>
            <person name="Deshpande S."/>
            <person name="Douglass A.P."/>
            <person name="Hanson S.J."/>
            <person name="Klenk H.-P."/>
            <person name="LaButti K.M."/>
            <person name="Lapidus A."/>
            <person name="Lindquist E.A."/>
            <person name="Lipzen A.M."/>
            <person name="Meier-Kolthoff J.P."/>
            <person name="Ohm R.A."/>
            <person name="Otillar R.P."/>
            <person name="Pangilinan J.L."/>
            <person name="Peng Y."/>
            <person name="Rokas A."/>
            <person name="Rosa C.A."/>
            <person name="Scheuner C."/>
            <person name="Sibirny A.A."/>
            <person name="Slot J.C."/>
            <person name="Stielow J.B."/>
            <person name="Sun H."/>
            <person name="Kurtzman C.P."/>
            <person name="Blackwell M."/>
            <person name="Grigoriev I.V."/>
            <person name="Jeffries T.W."/>
        </authorList>
    </citation>
    <scope>NUCLEOTIDE SEQUENCE [LARGE SCALE GENOMIC DNA]</scope>
    <source>
        <strain evidence="8 9">DSM 6958</strain>
    </source>
</reference>
<evidence type="ECO:0000256" key="3">
    <source>
        <dbReference type="ARBA" id="ARBA00023175"/>
    </source>
</evidence>
<dbReference type="SMART" id="SM00302">
    <property type="entry name" value="GED"/>
    <property type="match status" value="1"/>
</dbReference>
<dbReference type="GO" id="GO:0005874">
    <property type="term" value="C:microtubule"/>
    <property type="evidence" value="ECO:0007669"/>
    <property type="project" value="TreeGrafter"/>
</dbReference>
<evidence type="ECO:0000259" key="6">
    <source>
        <dbReference type="PROSITE" id="PS51388"/>
    </source>
</evidence>
<dbReference type="InterPro" id="IPR019762">
    <property type="entry name" value="Dynamin_GTPase_CS"/>
</dbReference>
<accession>A0A1E3PM29</accession>
<dbReference type="InterPro" id="IPR027417">
    <property type="entry name" value="P-loop_NTPase"/>
</dbReference>
<keyword evidence="2 5" id="KW-0342">GTP-binding</keyword>
<dbReference type="GO" id="GO:0016559">
    <property type="term" value="P:peroxisome fission"/>
    <property type="evidence" value="ECO:0007669"/>
    <property type="project" value="TreeGrafter"/>
</dbReference>
<dbReference type="InterPro" id="IPR000375">
    <property type="entry name" value="Dynamin_stalk"/>
</dbReference>
<dbReference type="FunFam" id="3.40.50.300:FF:000473">
    <property type="entry name" value="Vacuolar sorting-associated 1 protein"/>
    <property type="match status" value="1"/>
</dbReference>
<keyword evidence="3" id="KW-0505">Motor protein</keyword>
<dbReference type="Proteomes" id="UP000095009">
    <property type="component" value="Unassembled WGS sequence"/>
</dbReference>
<dbReference type="SUPFAM" id="SSF52540">
    <property type="entry name" value="P-loop containing nucleoside triphosphate hydrolases"/>
    <property type="match status" value="1"/>
</dbReference>
<dbReference type="GO" id="GO:0000266">
    <property type="term" value="P:mitochondrial fission"/>
    <property type="evidence" value="ECO:0007669"/>
    <property type="project" value="TreeGrafter"/>
</dbReference>
<dbReference type="InterPro" id="IPR001401">
    <property type="entry name" value="Dynamin_GTPase"/>
</dbReference>
<dbReference type="Gene3D" id="3.40.50.300">
    <property type="entry name" value="P-loop containing nucleotide triphosphate hydrolases"/>
    <property type="match status" value="1"/>
</dbReference>
<dbReference type="Gene3D" id="1.20.120.1240">
    <property type="entry name" value="Dynamin, middle domain"/>
    <property type="match status" value="1"/>
</dbReference>
<evidence type="ECO:0000256" key="5">
    <source>
        <dbReference type="RuleBase" id="RU003932"/>
    </source>
</evidence>
<feature type="domain" description="GED" evidence="6">
    <location>
        <begin position="591"/>
        <end position="677"/>
    </location>
</feature>
<dbReference type="PROSITE" id="PS00410">
    <property type="entry name" value="G_DYNAMIN_1"/>
    <property type="match status" value="1"/>
</dbReference>
<evidence type="ECO:0000313" key="8">
    <source>
        <dbReference type="EMBL" id="ODQ65992.1"/>
    </source>
</evidence>
<dbReference type="CDD" id="cd08771">
    <property type="entry name" value="DLP_1"/>
    <property type="match status" value="1"/>
</dbReference>
<evidence type="ECO:0000256" key="1">
    <source>
        <dbReference type="ARBA" id="ARBA00022741"/>
    </source>
</evidence>
<dbReference type="InterPro" id="IPR020850">
    <property type="entry name" value="GED_dom"/>
</dbReference>
<dbReference type="STRING" id="857566.A0A1E3PM29"/>
<dbReference type="PROSITE" id="PS51388">
    <property type="entry name" value="GED"/>
    <property type="match status" value="1"/>
</dbReference>
<dbReference type="GO" id="GO:0048312">
    <property type="term" value="P:intracellular distribution of mitochondria"/>
    <property type="evidence" value="ECO:0007669"/>
    <property type="project" value="TreeGrafter"/>
</dbReference>
<evidence type="ECO:0000313" key="9">
    <source>
        <dbReference type="Proteomes" id="UP000095009"/>
    </source>
</evidence>
<dbReference type="GO" id="GO:0003924">
    <property type="term" value="F:GTPase activity"/>
    <property type="evidence" value="ECO:0007669"/>
    <property type="project" value="InterPro"/>
</dbReference>
<evidence type="ECO:0000256" key="4">
    <source>
        <dbReference type="ARBA" id="ARBA00073589"/>
    </source>
</evidence>
<dbReference type="GO" id="GO:0008017">
    <property type="term" value="F:microtubule binding"/>
    <property type="evidence" value="ECO:0007669"/>
    <property type="project" value="TreeGrafter"/>
</dbReference>
<comment type="similarity">
    <text evidence="5">Belongs to the TRAFAC class dynamin-like GTPase superfamily. Dynamin/Fzo/YdjA family.</text>
</comment>
<feature type="domain" description="Dynamin-type G" evidence="7">
    <location>
        <begin position="25"/>
        <end position="308"/>
    </location>
</feature>
<organism evidence="8 9">
    <name type="scientific">Nadsonia fulvescens var. elongata DSM 6958</name>
    <dbReference type="NCBI Taxonomy" id="857566"/>
    <lineage>
        <taxon>Eukaryota</taxon>
        <taxon>Fungi</taxon>
        <taxon>Dikarya</taxon>
        <taxon>Ascomycota</taxon>
        <taxon>Saccharomycotina</taxon>
        <taxon>Dipodascomycetes</taxon>
        <taxon>Dipodascales</taxon>
        <taxon>Dipodascales incertae sedis</taxon>
        <taxon>Nadsonia</taxon>
    </lineage>
</organism>
<dbReference type="Pfam" id="PF00350">
    <property type="entry name" value="Dynamin_N"/>
    <property type="match status" value="1"/>
</dbReference>
<dbReference type="InterPro" id="IPR030381">
    <property type="entry name" value="G_DYNAMIN_dom"/>
</dbReference>
<keyword evidence="9" id="KW-1185">Reference proteome</keyword>
<dbReference type="GO" id="GO:0005525">
    <property type="term" value="F:GTP binding"/>
    <property type="evidence" value="ECO:0007669"/>
    <property type="project" value="UniProtKB-KW"/>
</dbReference>
<evidence type="ECO:0000259" key="7">
    <source>
        <dbReference type="PROSITE" id="PS51718"/>
    </source>
</evidence>
<dbReference type="Pfam" id="PF01031">
    <property type="entry name" value="Dynamin_M"/>
    <property type="match status" value="1"/>
</dbReference>
<sequence>MDEQLINTVNKLQDALATLGPNQNPIDLPQIAVVGSQSSGKSSVLENIVGRDFLPRGTGIVTRRPLVLQLINYRVPTSEVDLIDRSNENNRDEWGEFLHIKGKKFFDFDQIRQEIVNETEKVTGKNAGISSSPINLRIYSPHVLTLTLVDLPGLTKVPVGDQPRDIEIRIKEMIMSFIKKPNSIILSVTAANTDLANSDGLKLAREVDPEGTRTIGVLTKIDLMDQGTDVLDIMNGRVIPLKFGYVPVINRGQKDIQDKKAIKEALEFETKYFSQHPSYSAKVSLCGTPYLARRLNTILFNHIRQTLPDIRSRIDKTLQRYKQELISLGPEMEISPSSVILNAITEFCNEYRSVLDGKGQEISSLELSGGARISFVFYEIFANGVRALDPFDQIRDVDIRTILYNSAGSAPALFVGTGAFEVLVRKQIKRFEDPSLKCVSLVYDEIVRIMTQILVKPTFSRYPQLRDKINEVVIQFLRASLVPTNKLVTDIISSEECYINTAHPDLLKGDQAMKMVSDSMAISRPVQLDPKTGKPLPQAAVANTTPSNDPSQGFFSNFFASKNKKRIAAMDPPPSVLKASGPMSDRETMETEVIKLLIVSYFDIVRKTVADSVPKAVMLKFIHFSKEEMQKELLEKIYKLEKVDELLRENEVTVARRTECNKMVEALSKASEIVSSV</sequence>
<dbReference type="InterPro" id="IPR003130">
    <property type="entry name" value="GED"/>
</dbReference>
<dbReference type="InterPro" id="IPR045063">
    <property type="entry name" value="Dynamin_N"/>
</dbReference>
<protein>
    <recommendedName>
        <fullName evidence="4">Vacuolar protein sorting-associated protein 1</fullName>
    </recommendedName>
</protein>
<dbReference type="OrthoDB" id="5061070at2759"/>
<dbReference type="SMART" id="SM00053">
    <property type="entry name" value="DYNc"/>
    <property type="match status" value="1"/>
</dbReference>
<evidence type="ECO:0000256" key="2">
    <source>
        <dbReference type="ARBA" id="ARBA00023134"/>
    </source>
</evidence>
<dbReference type="EMBL" id="KV454409">
    <property type="protein sequence ID" value="ODQ65992.1"/>
    <property type="molecule type" value="Genomic_DNA"/>
</dbReference>
<dbReference type="PANTHER" id="PTHR11566:SF220">
    <property type="entry name" value="VACUOLAR PROTEIN SORTING-ASSOCIATED PROTEIN 1"/>
    <property type="match status" value="1"/>
</dbReference>
<dbReference type="PANTHER" id="PTHR11566">
    <property type="entry name" value="DYNAMIN"/>
    <property type="match status" value="1"/>
</dbReference>
<name>A0A1E3PM29_9ASCO</name>
<dbReference type="InterPro" id="IPR022812">
    <property type="entry name" value="Dynamin"/>
</dbReference>
<dbReference type="GO" id="GO:0006897">
    <property type="term" value="P:endocytosis"/>
    <property type="evidence" value="ECO:0007669"/>
    <property type="project" value="TreeGrafter"/>
</dbReference>
<gene>
    <name evidence="8" type="ORF">NADFUDRAFT_82880</name>
</gene>
<dbReference type="GO" id="GO:0016020">
    <property type="term" value="C:membrane"/>
    <property type="evidence" value="ECO:0007669"/>
    <property type="project" value="TreeGrafter"/>
</dbReference>
<dbReference type="GO" id="GO:0007033">
    <property type="term" value="P:vacuole organization"/>
    <property type="evidence" value="ECO:0007669"/>
    <property type="project" value="UniProtKB-ARBA"/>
</dbReference>
<dbReference type="PROSITE" id="PS51718">
    <property type="entry name" value="G_DYNAMIN_2"/>
    <property type="match status" value="1"/>
</dbReference>
<proteinExistence type="inferred from homology"/>
<dbReference type="GO" id="GO:0005777">
    <property type="term" value="C:peroxisome"/>
    <property type="evidence" value="ECO:0007669"/>
    <property type="project" value="TreeGrafter"/>
</dbReference>
<dbReference type="Pfam" id="PF02212">
    <property type="entry name" value="GED"/>
    <property type="match status" value="1"/>
</dbReference>
<dbReference type="AlphaFoldDB" id="A0A1E3PM29"/>
<dbReference type="PRINTS" id="PR00195">
    <property type="entry name" value="DYNAMIN"/>
</dbReference>
<keyword evidence="1 5" id="KW-0547">Nucleotide-binding</keyword>